<dbReference type="AlphaFoldDB" id="A0A553NPT3"/>
<dbReference type="GO" id="GO:0045742">
    <property type="term" value="P:positive regulation of epidermal growth factor receptor signaling pathway"/>
    <property type="evidence" value="ECO:0007669"/>
    <property type="project" value="TreeGrafter"/>
</dbReference>
<dbReference type="GO" id="GO:0045743">
    <property type="term" value="P:positive regulation of fibroblast growth factor receptor signaling pathway"/>
    <property type="evidence" value="ECO:0007669"/>
    <property type="project" value="TreeGrafter"/>
</dbReference>
<name>A0A553NPT3_TIGCA</name>
<proteinExistence type="predicted"/>
<feature type="compositionally biased region" description="Low complexity" evidence="1">
    <location>
        <begin position="327"/>
        <end position="350"/>
    </location>
</feature>
<dbReference type="InterPro" id="IPR029071">
    <property type="entry name" value="Ubiquitin-like_domsf"/>
</dbReference>
<evidence type="ECO:0000313" key="3">
    <source>
        <dbReference type="EMBL" id="TRY67443.1"/>
    </source>
</evidence>
<dbReference type="OrthoDB" id="3908708at2759"/>
<dbReference type="Gene3D" id="3.10.20.90">
    <property type="entry name" value="Phosphatidylinositol 3-kinase Catalytic Subunit, Chain A, domain 1"/>
    <property type="match status" value="2"/>
</dbReference>
<gene>
    <name evidence="3" type="ORF">TCAL_05504</name>
</gene>
<evidence type="ECO:0000256" key="1">
    <source>
        <dbReference type="SAM" id="MobiDB-lite"/>
    </source>
</evidence>
<accession>A0A553NPT3</accession>
<dbReference type="GO" id="GO:0007165">
    <property type="term" value="P:signal transduction"/>
    <property type="evidence" value="ECO:0007669"/>
    <property type="project" value="InterPro"/>
</dbReference>
<dbReference type="Proteomes" id="UP000318571">
    <property type="component" value="Chromosome 4"/>
</dbReference>
<sequence length="444" mass="48898">MLKHCQATANDHTRRSRRRLGDNTSLNSSGSASFNSSFGSDSLPPEHSYSDSRRSSFSSPEPISLISRTSSFASLSLESAGGGPRTPIKIFAKCLRSDIEYKTLSVGFHTNCKELVWLLLAKYKMKNRDPNLFYLTMDINIKRTGIPLQRTITLDDEARPAELKSCHPWGECKFTLQMRKGGLVRIHDSILMAESKYKCLLIAEHTTVAEVIRILFHCYNLERIEQVERFCLVEQCQSQSYERLLHPQDRPAQVQSLWPSPTQFMFVLKRSQPGNAGLTVKSNLPHPATIASHCHQRFPLDTDRREQSPSSSSNVATAAVVVNNNNMTSNSAGVSPVGSDTSSTTSTSPSLNGSAYSTPRLLIRNRFANPMGPSGSASLILPPKMNLASIHESGLPSPPIIRPKPTPASVGLLFSGSRASLGSLSSGSRSSNASYHDYENYFYI</sequence>
<comment type="caution">
    <text evidence="3">The sequence shown here is derived from an EMBL/GenBank/DDBJ whole genome shotgun (WGS) entry which is preliminary data.</text>
</comment>
<dbReference type="Pfam" id="PF00788">
    <property type="entry name" value="RA"/>
    <property type="match status" value="2"/>
</dbReference>
<dbReference type="SUPFAM" id="SSF54236">
    <property type="entry name" value="Ubiquitin-like"/>
    <property type="match status" value="2"/>
</dbReference>
<evidence type="ECO:0000259" key="2">
    <source>
        <dbReference type="PROSITE" id="PS50200"/>
    </source>
</evidence>
<protein>
    <recommendedName>
        <fullName evidence="2">Ras-associating domain-containing protein</fullName>
    </recommendedName>
</protein>
<feature type="region of interest" description="Disordered" evidence="1">
    <location>
        <begin position="1"/>
        <end position="61"/>
    </location>
</feature>
<dbReference type="EMBL" id="VCGU01000011">
    <property type="protein sequence ID" value="TRY67443.1"/>
    <property type="molecule type" value="Genomic_DNA"/>
</dbReference>
<dbReference type="PROSITE" id="PS50200">
    <property type="entry name" value="RA"/>
    <property type="match status" value="1"/>
</dbReference>
<reference evidence="3 4" key="1">
    <citation type="journal article" date="2018" name="Nat. Ecol. Evol.">
        <title>Genomic signatures of mitonuclear coevolution across populations of Tigriopus californicus.</title>
        <authorList>
            <person name="Barreto F.S."/>
            <person name="Watson E.T."/>
            <person name="Lima T.G."/>
            <person name="Willett C.S."/>
            <person name="Edmands S."/>
            <person name="Li W."/>
            <person name="Burton R.S."/>
        </authorList>
    </citation>
    <scope>NUCLEOTIDE SEQUENCE [LARGE SCALE GENOMIC DNA]</scope>
    <source>
        <strain evidence="3 4">San Diego</strain>
    </source>
</reference>
<evidence type="ECO:0000313" key="4">
    <source>
        <dbReference type="Proteomes" id="UP000318571"/>
    </source>
</evidence>
<keyword evidence="4" id="KW-1185">Reference proteome</keyword>
<dbReference type="PANTHER" id="PTHR21298:SF2">
    <property type="entry name" value="GH01721P"/>
    <property type="match status" value="1"/>
</dbReference>
<dbReference type="InterPro" id="IPR000159">
    <property type="entry name" value="RA_dom"/>
</dbReference>
<feature type="domain" description="Ras-associating" evidence="2">
    <location>
        <begin position="180"/>
        <end position="273"/>
    </location>
</feature>
<dbReference type="PANTHER" id="PTHR21298">
    <property type="entry name" value="GH01721P"/>
    <property type="match status" value="1"/>
</dbReference>
<dbReference type="CDD" id="cd17043">
    <property type="entry name" value="RA"/>
    <property type="match status" value="1"/>
</dbReference>
<feature type="region of interest" description="Disordered" evidence="1">
    <location>
        <begin position="327"/>
        <end position="356"/>
    </location>
</feature>
<dbReference type="SMART" id="SM00314">
    <property type="entry name" value="RA"/>
    <property type="match status" value="1"/>
</dbReference>
<feature type="compositionally biased region" description="Low complexity" evidence="1">
    <location>
        <begin position="25"/>
        <end position="43"/>
    </location>
</feature>
<organism evidence="3 4">
    <name type="scientific">Tigriopus californicus</name>
    <name type="common">Marine copepod</name>
    <dbReference type="NCBI Taxonomy" id="6832"/>
    <lineage>
        <taxon>Eukaryota</taxon>
        <taxon>Metazoa</taxon>
        <taxon>Ecdysozoa</taxon>
        <taxon>Arthropoda</taxon>
        <taxon>Crustacea</taxon>
        <taxon>Multicrustacea</taxon>
        <taxon>Hexanauplia</taxon>
        <taxon>Copepoda</taxon>
        <taxon>Harpacticoida</taxon>
        <taxon>Harpacticidae</taxon>
        <taxon>Tigriopus</taxon>
    </lineage>
</organism>